<evidence type="ECO:0000256" key="1">
    <source>
        <dbReference type="SAM" id="SignalP"/>
    </source>
</evidence>
<dbReference type="AlphaFoldDB" id="A0A8J8W5S4"/>
<name>A0A8J8W5S4_9EURO</name>
<dbReference type="EMBL" id="WIWV01000042">
    <property type="protein sequence ID" value="KAF7716342.1"/>
    <property type="molecule type" value="Genomic_DNA"/>
</dbReference>
<protein>
    <recommendedName>
        <fullName evidence="4">Secreted protein</fullName>
    </recommendedName>
</protein>
<gene>
    <name evidence="2" type="ORF">PECM_005764</name>
</gene>
<feature type="signal peptide" evidence="1">
    <location>
        <begin position="1"/>
        <end position="20"/>
    </location>
</feature>
<evidence type="ECO:0000313" key="3">
    <source>
        <dbReference type="Proteomes" id="UP000631181"/>
    </source>
</evidence>
<dbReference type="Proteomes" id="UP000631181">
    <property type="component" value="Unassembled WGS sequence"/>
</dbReference>
<organism evidence="2 3">
    <name type="scientific">Penicillium ucsense</name>
    <dbReference type="NCBI Taxonomy" id="2839758"/>
    <lineage>
        <taxon>Eukaryota</taxon>
        <taxon>Fungi</taxon>
        <taxon>Dikarya</taxon>
        <taxon>Ascomycota</taxon>
        <taxon>Pezizomycotina</taxon>
        <taxon>Eurotiomycetes</taxon>
        <taxon>Eurotiomycetidae</taxon>
        <taxon>Eurotiales</taxon>
        <taxon>Aspergillaceae</taxon>
        <taxon>Penicillium</taxon>
    </lineage>
</organism>
<feature type="chain" id="PRO_5035195509" description="Secreted protein" evidence="1">
    <location>
        <begin position="21"/>
        <end position="118"/>
    </location>
</feature>
<reference evidence="2" key="1">
    <citation type="journal article" date="2020" name="Front. Microbiol.">
        <title>Gene regulatory networks of Penicillium echinulatum 2HH and Penicillium oxalicum 114-2 inferred by a computational biology approach.</title>
        <authorList>
            <person name="Lenz A.R."/>
            <person name="Galan-Vasquez E."/>
            <person name="Balbinot E."/>
            <person name="De Abreu F.P."/>
            <person name="De Oliveira N.S."/>
            <person name="Da Rosa L.O."/>
            <person name="De Avila E Silva S."/>
            <person name="Camassola M."/>
            <person name="Dillon A.J.P."/>
            <person name="Perez-Rueda E."/>
        </authorList>
    </citation>
    <scope>NUCLEOTIDE SEQUENCE</scope>
    <source>
        <strain evidence="2">S1M29</strain>
    </source>
</reference>
<evidence type="ECO:0000313" key="2">
    <source>
        <dbReference type="EMBL" id="KAF7716342.1"/>
    </source>
</evidence>
<comment type="caution">
    <text evidence="2">The sequence shown here is derived from an EMBL/GenBank/DDBJ whole genome shotgun (WGS) entry which is preliminary data.</text>
</comment>
<sequence length="118" mass="12866">MICTVALLSLLSLALAPVEAARTAQHAGHPNQAVNRVPHGHFSTVGPHSQKGHHMQRSMFPQISNKANLVRVGKKEDLTIALERPYQALFGQIGVNKHNYRSDVYGALHGFNTTVVGH</sequence>
<dbReference type="OrthoDB" id="4284253at2759"/>
<keyword evidence="1" id="KW-0732">Signal</keyword>
<keyword evidence="3" id="KW-1185">Reference proteome</keyword>
<evidence type="ECO:0008006" key="4">
    <source>
        <dbReference type="Google" id="ProtNLM"/>
    </source>
</evidence>
<proteinExistence type="predicted"/>
<accession>A0A8J8W5S4</accession>